<protein>
    <submittedName>
        <fullName evidence="1">Uncharacterized protein</fullName>
    </submittedName>
</protein>
<dbReference type="OrthoDB" id="3266428at2759"/>
<reference evidence="1 2" key="1">
    <citation type="journal article" date="2019" name="Nat. Ecol. Evol.">
        <title>Megaphylogeny resolves global patterns of mushroom evolution.</title>
        <authorList>
            <person name="Varga T."/>
            <person name="Krizsan K."/>
            <person name="Foldi C."/>
            <person name="Dima B."/>
            <person name="Sanchez-Garcia M."/>
            <person name="Sanchez-Ramirez S."/>
            <person name="Szollosi G.J."/>
            <person name="Szarkandi J.G."/>
            <person name="Papp V."/>
            <person name="Albert L."/>
            <person name="Andreopoulos W."/>
            <person name="Angelini C."/>
            <person name="Antonin V."/>
            <person name="Barry K.W."/>
            <person name="Bougher N.L."/>
            <person name="Buchanan P."/>
            <person name="Buyck B."/>
            <person name="Bense V."/>
            <person name="Catcheside P."/>
            <person name="Chovatia M."/>
            <person name="Cooper J."/>
            <person name="Damon W."/>
            <person name="Desjardin D."/>
            <person name="Finy P."/>
            <person name="Geml J."/>
            <person name="Haridas S."/>
            <person name="Hughes K."/>
            <person name="Justo A."/>
            <person name="Karasinski D."/>
            <person name="Kautmanova I."/>
            <person name="Kiss B."/>
            <person name="Kocsube S."/>
            <person name="Kotiranta H."/>
            <person name="LaButti K.M."/>
            <person name="Lechner B.E."/>
            <person name="Liimatainen K."/>
            <person name="Lipzen A."/>
            <person name="Lukacs Z."/>
            <person name="Mihaltcheva S."/>
            <person name="Morgado L.N."/>
            <person name="Niskanen T."/>
            <person name="Noordeloos M.E."/>
            <person name="Ohm R.A."/>
            <person name="Ortiz-Santana B."/>
            <person name="Ovrebo C."/>
            <person name="Racz N."/>
            <person name="Riley R."/>
            <person name="Savchenko A."/>
            <person name="Shiryaev A."/>
            <person name="Soop K."/>
            <person name="Spirin V."/>
            <person name="Szebenyi C."/>
            <person name="Tomsovsky M."/>
            <person name="Tulloss R.E."/>
            <person name="Uehling J."/>
            <person name="Grigoriev I.V."/>
            <person name="Vagvolgyi C."/>
            <person name="Papp T."/>
            <person name="Martin F.M."/>
            <person name="Miettinen O."/>
            <person name="Hibbett D.S."/>
            <person name="Nagy L.G."/>
        </authorList>
    </citation>
    <scope>NUCLEOTIDE SEQUENCE [LARGE SCALE GENOMIC DNA]</scope>
    <source>
        <strain evidence="1 2">CBS 121175</strain>
    </source>
</reference>
<proteinExistence type="predicted"/>
<evidence type="ECO:0000313" key="1">
    <source>
        <dbReference type="EMBL" id="TFK16571.1"/>
    </source>
</evidence>
<dbReference type="EMBL" id="ML210734">
    <property type="protein sequence ID" value="TFK16571.1"/>
    <property type="molecule type" value="Genomic_DNA"/>
</dbReference>
<feature type="non-terminal residue" evidence="1">
    <location>
        <position position="55"/>
    </location>
</feature>
<organism evidence="1 2">
    <name type="scientific">Coprinopsis marcescibilis</name>
    <name type="common">Agaric fungus</name>
    <name type="synonym">Psathyrella marcescibilis</name>
    <dbReference type="NCBI Taxonomy" id="230819"/>
    <lineage>
        <taxon>Eukaryota</taxon>
        <taxon>Fungi</taxon>
        <taxon>Dikarya</taxon>
        <taxon>Basidiomycota</taxon>
        <taxon>Agaricomycotina</taxon>
        <taxon>Agaricomycetes</taxon>
        <taxon>Agaricomycetidae</taxon>
        <taxon>Agaricales</taxon>
        <taxon>Agaricineae</taxon>
        <taxon>Psathyrellaceae</taxon>
        <taxon>Coprinopsis</taxon>
    </lineage>
</organism>
<accession>A0A5C3K9F4</accession>
<keyword evidence="2" id="KW-1185">Reference proteome</keyword>
<feature type="non-terminal residue" evidence="1">
    <location>
        <position position="1"/>
    </location>
</feature>
<dbReference type="STRING" id="230819.A0A5C3K9F4"/>
<dbReference type="Proteomes" id="UP000307440">
    <property type="component" value="Unassembled WGS sequence"/>
</dbReference>
<evidence type="ECO:0000313" key="2">
    <source>
        <dbReference type="Proteomes" id="UP000307440"/>
    </source>
</evidence>
<sequence length="55" mass="5865">PPSSKQPPRLPIDARMITKLVSSLNLHDPFDTAVAACASIAFWGQACLGELLQTS</sequence>
<name>A0A5C3K9F4_COPMA</name>
<gene>
    <name evidence="1" type="ORF">FA15DRAFT_550127</name>
</gene>
<dbReference type="AlphaFoldDB" id="A0A5C3K9F4"/>